<organism evidence="2 3">
    <name type="scientific">Pseudoroseomonas ludipueritiae</name>
    <dbReference type="NCBI Taxonomy" id="198093"/>
    <lineage>
        <taxon>Bacteria</taxon>
        <taxon>Pseudomonadati</taxon>
        <taxon>Pseudomonadota</taxon>
        <taxon>Alphaproteobacteria</taxon>
        <taxon>Acetobacterales</taxon>
        <taxon>Acetobacteraceae</taxon>
        <taxon>Pseudoroseomonas</taxon>
    </lineage>
</organism>
<dbReference type="PIRSF" id="PIRSF038991">
    <property type="entry name" value="Protein_AbrB"/>
    <property type="match status" value="1"/>
</dbReference>
<feature type="transmembrane region" description="Helical" evidence="1">
    <location>
        <begin position="360"/>
        <end position="381"/>
    </location>
</feature>
<evidence type="ECO:0000256" key="1">
    <source>
        <dbReference type="SAM" id="Phobius"/>
    </source>
</evidence>
<proteinExistence type="predicted"/>
<accession>A0ABR7REX7</accession>
<comment type="caution">
    <text evidence="2">The sequence shown here is derived from an EMBL/GenBank/DDBJ whole genome shotgun (WGS) entry which is preliminary data.</text>
</comment>
<name>A0ABR7REX7_9PROT</name>
<protein>
    <submittedName>
        <fullName evidence="2">AbrB family transcriptional regulator</fullName>
    </submittedName>
</protein>
<keyword evidence="1" id="KW-0812">Transmembrane</keyword>
<gene>
    <name evidence="2" type="ORF">IBL25_25325</name>
</gene>
<reference evidence="2 3" key="1">
    <citation type="journal article" date="2009" name="Int. J. Syst. Evol. Microbiol.">
        <title>Transfer of Teichococcus ludipueritiae and Muricoccus roseus to the genus Roseomonas, as Roseomonas ludipueritiae comb. nov. and Roseomonas rosea comb. nov., respectively, and emended description of the genus Roseomonas.</title>
        <authorList>
            <person name="Sanchez-Porro C."/>
            <person name="Gallego V."/>
            <person name="Busse H.J."/>
            <person name="Kampfer P."/>
            <person name="Ventosa A."/>
        </authorList>
    </citation>
    <scope>NUCLEOTIDE SEQUENCE [LARGE SCALE GENOMIC DNA]</scope>
    <source>
        <strain evidence="2 3">DSM 14915</strain>
    </source>
</reference>
<feature type="transmembrane region" description="Helical" evidence="1">
    <location>
        <begin position="45"/>
        <end position="65"/>
    </location>
</feature>
<feature type="transmembrane region" description="Helical" evidence="1">
    <location>
        <begin position="300"/>
        <end position="322"/>
    </location>
</feature>
<keyword evidence="1" id="KW-1133">Transmembrane helix</keyword>
<feature type="transmembrane region" description="Helical" evidence="1">
    <location>
        <begin position="220"/>
        <end position="239"/>
    </location>
</feature>
<dbReference type="NCBIfam" id="TIGR03082">
    <property type="entry name" value="Gneg_AbrB_dup"/>
    <property type="match status" value="1"/>
</dbReference>
<feature type="transmembrane region" description="Helical" evidence="1">
    <location>
        <begin position="125"/>
        <end position="144"/>
    </location>
</feature>
<feature type="transmembrane region" description="Helical" evidence="1">
    <location>
        <begin position="186"/>
        <end position="208"/>
    </location>
</feature>
<dbReference type="InterPro" id="IPR007820">
    <property type="entry name" value="AbrB_fam"/>
</dbReference>
<dbReference type="PANTHER" id="PTHR38457:SF1">
    <property type="entry name" value="REGULATOR ABRB-RELATED"/>
    <property type="match status" value="1"/>
</dbReference>
<dbReference type="Proteomes" id="UP000603940">
    <property type="component" value="Unassembled WGS sequence"/>
</dbReference>
<dbReference type="Pfam" id="PF05145">
    <property type="entry name" value="AbrB"/>
    <property type="match status" value="1"/>
</dbReference>
<feature type="transmembrane region" description="Helical" evidence="1">
    <location>
        <begin position="251"/>
        <end position="280"/>
    </location>
</feature>
<dbReference type="InterPro" id="IPR017516">
    <property type="entry name" value="AbrB_dup"/>
</dbReference>
<dbReference type="RefSeq" id="WP_187781221.1">
    <property type="nucleotide sequence ID" value="NZ_JACTUZ010000270.1"/>
</dbReference>
<dbReference type="EMBL" id="JACTUZ010000270">
    <property type="protein sequence ID" value="MBC9180271.1"/>
    <property type="molecule type" value="Genomic_DNA"/>
</dbReference>
<keyword evidence="3" id="KW-1185">Reference proteome</keyword>
<evidence type="ECO:0000313" key="3">
    <source>
        <dbReference type="Proteomes" id="UP000603940"/>
    </source>
</evidence>
<dbReference type="PANTHER" id="PTHR38457">
    <property type="entry name" value="REGULATOR ABRB-RELATED"/>
    <property type="match status" value="1"/>
</dbReference>
<keyword evidence="1" id="KW-0472">Membrane</keyword>
<sequence length="387" mass="39186">MSAAPGGERSPGGVAAAAVAGNLHRNMPNRPSFLRAPPSFSWRGLGMHLLCYLLAALGGLAFFSIGTPLPWLLGALAFVAAGRLSGLPVQASQPLRNTGMLVVGCALGLFFTPEASGHIARHGPLVVASALLTLALGVLLSPLLGRLARMDRPSALFGSIPGGVAEMSLIGEAYGARPTAVAIAQLLRVVGVVVMVPTAFALLGVQGASALAGNAVAQEFRPGGFALLLAAGAVAAVVLRRIGMRNSWMLGGLLVSVGLTATGNSITGIPVVLTAAAQVLLGAQLGVQFERAAFLGGGRLLAGAMLHVLLLTSLCALLGLALGHAFGLDPATMVLATAPGGVAEMSITAKALLLEVPVVVAFHLVRIFLTMALVQPASLLLRRVGFL</sequence>
<evidence type="ECO:0000313" key="2">
    <source>
        <dbReference type="EMBL" id="MBC9180271.1"/>
    </source>
</evidence>